<dbReference type="InterPro" id="IPR025875">
    <property type="entry name" value="Leu-rich_rpt_4"/>
</dbReference>
<dbReference type="InterPro" id="IPR003591">
    <property type="entry name" value="Leu-rich_rpt_typical-subtyp"/>
</dbReference>
<evidence type="ECO:0000313" key="4">
    <source>
        <dbReference type="EMBL" id="KAF9596949.1"/>
    </source>
</evidence>
<evidence type="ECO:0000256" key="1">
    <source>
        <dbReference type="ARBA" id="ARBA00022614"/>
    </source>
</evidence>
<keyword evidence="5" id="KW-1185">Reference proteome</keyword>
<feature type="compositionally biased region" description="Basic and acidic residues" evidence="3">
    <location>
        <begin position="299"/>
        <end position="316"/>
    </location>
</feature>
<evidence type="ECO:0000313" key="5">
    <source>
        <dbReference type="Proteomes" id="UP000631114"/>
    </source>
</evidence>
<dbReference type="AlphaFoldDB" id="A0A835LMJ2"/>
<dbReference type="OrthoDB" id="1517790at2759"/>
<dbReference type="Proteomes" id="UP000631114">
    <property type="component" value="Unassembled WGS sequence"/>
</dbReference>
<dbReference type="PROSITE" id="PS51450">
    <property type="entry name" value="LRR"/>
    <property type="match status" value="4"/>
</dbReference>
<comment type="caution">
    <text evidence="4">The sequence shown here is derived from an EMBL/GenBank/DDBJ whole genome shotgun (WGS) entry which is preliminary data.</text>
</comment>
<proteinExistence type="predicted"/>
<dbReference type="Gene3D" id="3.80.10.10">
    <property type="entry name" value="Ribonuclease Inhibitor"/>
    <property type="match status" value="1"/>
</dbReference>
<accession>A0A835LMJ2</accession>
<evidence type="ECO:0000256" key="3">
    <source>
        <dbReference type="SAM" id="MobiDB-lite"/>
    </source>
</evidence>
<organism evidence="4 5">
    <name type="scientific">Coptis chinensis</name>
    <dbReference type="NCBI Taxonomy" id="261450"/>
    <lineage>
        <taxon>Eukaryota</taxon>
        <taxon>Viridiplantae</taxon>
        <taxon>Streptophyta</taxon>
        <taxon>Embryophyta</taxon>
        <taxon>Tracheophyta</taxon>
        <taxon>Spermatophyta</taxon>
        <taxon>Magnoliopsida</taxon>
        <taxon>Ranunculales</taxon>
        <taxon>Ranunculaceae</taxon>
        <taxon>Coptidoideae</taxon>
        <taxon>Coptis</taxon>
    </lineage>
</organism>
<evidence type="ECO:0000256" key="2">
    <source>
        <dbReference type="ARBA" id="ARBA00022737"/>
    </source>
</evidence>
<dbReference type="SUPFAM" id="SSF52058">
    <property type="entry name" value="L domain-like"/>
    <property type="match status" value="1"/>
</dbReference>
<reference evidence="4 5" key="1">
    <citation type="submission" date="2020-10" db="EMBL/GenBank/DDBJ databases">
        <title>The Coptis chinensis genome and diversification of protoberbering-type alkaloids.</title>
        <authorList>
            <person name="Wang B."/>
            <person name="Shu S."/>
            <person name="Song C."/>
            <person name="Liu Y."/>
        </authorList>
    </citation>
    <scope>NUCLEOTIDE SEQUENCE [LARGE SCALE GENOMIC DNA]</scope>
    <source>
        <strain evidence="4">HL-2020</strain>
        <tissue evidence="4">Leaf</tissue>
    </source>
</reference>
<name>A0A835LMJ2_9MAGN</name>
<feature type="region of interest" description="Disordered" evidence="3">
    <location>
        <begin position="259"/>
        <end position="318"/>
    </location>
</feature>
<gene>
    <name evidence="4" type="ORF">IFM89_014593</name>
</gene>
<feature type="compositionally biased region" description="Basic and acidic residues" evidence="3">
    <location>
        <begin position="259"/>
        <end position="268"/>
    </location>
</feature>
<sequence>MTRLDSKKILEENQTKDPTSITCLKLTHKALSDVSCLSDFKNLERLDLSFNNLSSLEGLRSCTNLKWLSVSQNKLQNLRGIENLTRLTVLNASMNKLKSIDEVRSLISLRALILNDNQISVICRLDQLKELNTLVLSRNPIREIGDALVKLKSMTKLSLSNCQLQTIGTSFSPLLNLKEFRLAHNEITTLPAELAHNEKLQNLDFGNNLVTKFSDLKVSTLRGTLVVGFLFWFSIEMSIKTLVPDLQIFNSRPIERSKKNKSFEKASESDMTNEVTNVKEKEGKIKGSSNNEMSSVKHRKEDNSFDTAEAHDVESKVKRKASKTNTVLGKDVLVNSKDDAEVKGDLKRQKMVQSQKDLNKQKKKGAEEIKLGPIDDGETSFAELVLAGVGEVDDAYGKKLDRKAIQDINKLGGGIVTLDTKKKKTSKSLGKGHSALQFLSPAAEVGMGGPSTWGD</sequence>
<dbReference type="PANTHER" id="PTHR46652:SF7">
    <property type="entry name" value="LEUCINE-RICH REPEAT AND IQ DOMAIN-CONTAINING PROTEIN 1"/>
    <property type="match status" value="1"/>
</dbReference>
<dbReference type="InterPro" id="IPR050836">
    <property type="entry name" value="SDS22/Internalin_LRR"/>
</dbReference>
<dbReference type="SMART" id="SM00365">
    <property type="entry name" value="LRR_SD22"/>
    <property type="match status" value="6"/>
</dbReference>
<protein>
    <submittedName>
        <fullName evidence="4">Uncharacterized protein</fullName>
    </submittedName>
</protein>
<dbReference type="PANTHER" id="PTHR46652">
    <property type="entry name" value="LEUCINE-RICH REPEAT AND IQ DOMAIN-CONTAINING PROTEIN 1-RELATED"/>
    <property type="match status" value="1"/>
</dbReference>
<dbReference type="Pfam" id="PF12799">
    <property type="entry name" value="LRR_4"/>
    <property type="match status" value="2"/>
</dbReference>
<keyword evidence="2" id="KW-0677">Repeat</keyword>
<keyword evidence="1" id="KW-0433">Leucine-rich repeat</keyword>
<dbReference type="Pfam" id="PF00560">
    <property type="entry name" value="LRR_1"/>
    <property type="match status" value="1"/>
</dbReference>
<dbReference type="SMART" id="SM00369">
    <property type="entry name" value="LRR_TYP"/>
    <property type="match status" value="6"/>
</dbReference>
<dbReference type="InterPro" id="IPR001611">
    <property type="entry name" value="Leu-rich_rpt"/>
</dbReference>
<dbReference type="InterPro" id="IPR032675">
    <property type="entry name" value="LRR_dom_sf"/>
</dbReference>
<dbReference type="EMBL" id="JADFTS010000007">
    <property type="protein sequence ID" value="KAF9596949.1"/>
    <property type="molecule type" value="Genomic_DNA"/>
</dbReference>